<name>A0A975DI46_9GAMM</name>
<dbReference type="AlphaFoldDB" id="A0A975DI46"/>
<proteinExistence type="predicted"/>
<reference evidence="2" key="1">
    <citation type="submission" date="2021-03" db="EMBL/GenBank/DDBJ databases">
        <title>Complete Genome of Pseudoalteromonas xiamenensis STKMTI.2, a new potential marine bacterium producing anti-Vibrio compounds.</title>
        <authorList>
            <person name="Handayani D.P."/>
            <person name="Isnansetyo A."/>
            <person name="Istiqomah I."/>
            <person name="Jumina J."/>
        </authorList>
    </citation>
    <scope>NUCLEOTIDE SEQUENCE</scope>
    <source>
        <strain evidence="2">STKMTI.2</strain>
    </source>
</reference>
<keyword evidence="3" id="KW-1185">Reference proteome</keyword>
<sequence>MNISNQYTNVSMTSSVQSQNVDSRPMPPPPKDDELSSFFQSVQGDEEIRDFMKSAMEMEMSGEFDAAALAESAPESLKAYAEENDIDLESYFQEKHEHFSERKDKMGEQGMPPPPPQGQGSELYQQISNMAGDNDELIQALMSSLNVSEKV</sequence>
<protein>
    <submittedName>
        <fullName evidence="2">Uncharacterized protein</fullName>
    </submittedName>
</protein>
<organism evidence="2 3">
    <name type="scientific">Pseudoalteromonas xiamenensis</name>
    <dbReference type="NCBI Taxonomy" id="882626"/>
    <lineage>
        <taxon>Bacteria</taxon>
        <taxon>Pseudomonadati</taxon>
        <taxon>Pseudomonadota</taxon>
        <taxon>Gammaproteobacteria</taxon>
        <taxon>Alteromonadales</taxon>
        <taxon>Pseudoalteromonadaceae</taxon>
        <taxon>Pseudoalteromonas</taxon>
    </lineage>
</organism>
<dbReference type="KEGG" id="pxi:J5O05_04750"/>
<feature type="compositionally biased region" description="Basic and acidic residues" evidence="1">
    <location>
        <begin position="97"/>
        <end position="107"/>
    </location>
</feature>
<dbReference type="EMBL" id="CP072133">
    <property type="protein sequence ID" value="QTH72198.1"/>
    <property type="molecule type" value="Genomic_DNA"/>
</dbReference>
<evidence type="ECO:0000256" key="1">
    <source>
        <dbReference type="SAM" id="MobiDB-lite"/>
    </source>
</evidence>
<accession>A0A975DI46</accession>
<evidence type="ECO:0000313" key="2">
    <source>
        <dbReference type="EMBL" id="QTH72198.1"/>
    </source>
</evidence>
<gene>
    <name evidence="2" type="ORF">J5O05_04750</name>
</gene>
<feature type="compositionally biased region" description="Polar residues" evidence="1">
    <location>
        <begin position="1"/>
        <end position="22"/>
    </location>
</feature>
<feature type="region of interest" description="Disordered" evidence="1">
    <location>
        <begin position="1"/>
        <end position="36"/>
    </location>
</feature>
<dbReference type="Proteomes" id="UP000664904">
    <property type="component" value="Chromosome"/>
</dbReference>
<feature type="region of interest" description="Disordered" evidence="1">
    <location>
        <begin position="97"/>
        <end position="121"/>
    </location>
</feature>
<evidence type="ECO:0000313" key="3">
    <source>
        <dbReference type="Proteomes" id="UP000664904"/>
    </source>
</evidence>
<dbReference type="RefSeq" id="WP_208843820.1">
    <property type="nucleotide sequence ID" value="NZ_CP072133.1"/>
</dbReference>